<comment type="cofactor">
    <cofactor evidence="1 6">
        <name>pyridoxal 5'-phosphate</name>
        <dbReference type="ChEBI" id="CHEBI:597326"/>
    </cofactor>
</comment>
<keyword evidence="4 6" id="KW-0808">Transferase</keyword>
<evidence type="ECO:0000313" key="8">
    <source>
        <dbReference type="EMBL" id="MDN4473795.1"/>
    </source>
</evidence>
<dbReference type="InterPro" id="IPR015424">
    <property type="entry name" value="PyrdxlP-dep_Trfase"/>
</dbReference>
<comment type="catalytic activity">
    <reaction evidence="6">
        <text>an aromatic L-alpha-amino acid + 2-oxoglutarate = an aromatic oxo-acid + L-glutamate</text>
        <dbReference type="Rhea" id="RHEA:17533"/>
        <dbReference type="ChEBI" id="CHEBI:16810"/>
        <dbReference type="ChEBI" id="CHEBI:29985"/>
        <dbReference type="ChEBI" id="CHEBI:73309"/>
        <dbReference type="ChEBI" id="CHEBI:84824"/>
        <dbReference type="EC" id="2.6.1.57"/>
    </reaction>
</comment>
<evidence type="ECO:0000256" key="1">
    <source>
        <dbReference type="ARBA" id="ARBA00001933"/>
    </source>
</evidence>
<dbReference type="Gene3D" id="3.90.1150.10">
    <property type="entry name" value="Aspartate Aminotransferase, domain 1"/>
    <property type="match status" value="1"/>
</dbReference>
<dbReference type="HAMAP" id="MF_01023">
    <property type="entry name" value="HisC_aminotrans_2"/>
    <property type="match status" value="1"/>
</dbReference>
<dbReference type="GO" id="GO:0004400">
    <property type="term" value="F:histidinol-phosphate transaminase activity"/>
    <property type="evidence" value="ECO:0007669"/>
    <property type="project" value="UniProtKB-EC"/>
</dbReference>
<name>A0ABT8G3T8_9MICO</name>
<evidence type="ECO:0000256" key="5">
    <source>
        <dbReference type="ARBA" id="ARBA00022898"/>
    </source>
</evidence>
<keyword evidence="5 6" id="KW-0663">Pyridoxal phosphate</keyword>
<dbReference type="SUPFAM" id="SSF53383">
    <property type="entry name" value="PLP-dependent transferases"/>
    <property type="match status" value="1"/>
</dbReference>
<dbReference type="InterPro" id="IPR001917">
    <property type="entry name" value="Aminotrans_II_pyridoxalP_BS"/>
</dbReference>
<evidence type="ECO:0000256" key="2">
    <source>
        <dbReference type="ARBA" id="ARBA00011738"/>
    </source>
</evidence>
<dbReference type="PROSITE" id="PS00599">
    <property type="entry name" value="AA_TRANSFER_CLASS_2"/>
    <property type="match status" value="1"/>
</dbReference>
<dbReference type="Gene3D" id="3.40.640.10">
    <property type="entry name" value="Type I PLP-dependent aspartate aminotransferase-like (Major domain)"/>
    <property type="match status" value="1"/>
</dbReference>
<dbReference type="InterPro" id="IPR015421">
    <property type="entry name" value="PyrdxlP-dep_Trfase_major"/>
</dbReference>
<evidence type="ECO:0000259" key="7">
    <source>
        <dbReference type="Pfam" id="PF00155"/>
    </source>
</evidence>
<dbReference type="EC" id="2.6.1.57" evidence="6"/>
<dbReference type="InterPro" id="IPR024892">
    <property type="entry name" value="ArAT"/>
</dbReference>
<dbReference type="PANTHER" id="PTHR43643:SF3">
    <property type="entry name" value="HISTIDINOL-PHOSPHATE AMINOTRANSFERASE"/>
    <property type="match status" value="1"/>
</dbReference>
<comment type="subunit">
    <text evidence="2 6">Homodimer.</text>
</comment>
<comment type="function">
    <text evidence="6">Aminotransferase that catalyzes the conversion of aromatic amino acids and 2-oxoglutarate into corresponding aromatic oxo acids and L-glutamate.</text>
</comment>
<dbReference type="NCBIfam" id="TIGR01141">
    <property type="entry name" value="hisC"/>
    <property type="match status" value="1"/>
</dbReference>
<accession>A0ABT8G3T8</accession>
<dbReference type="InterPro" id="IPR004839">
    <property type="entry name" value="Aminotransferase_I/II_large"/>
</dbReference>
<dbReference type="NCBIfam" id="NF002878">
    <property type="entry name" value="PRK03321.1"/>
    <property type="match status" value="1"/>
</dbReference>
<comment type="similarity">
    <text evidence="6">Belongs to the class-II pyridoxal-phosphate-dependent aminotransferase family.</text>
</comment>
<dbReference type="Pfam" id="PF00155">
    <property type="entry name" value="Aminotran_1_2"/>
    <property type="match status" value="1"/>
</dbReference>
<dbReference type="RefSeq" id="WP_301129668.1">
    <property type="nucleotide sequence ID" value="NZ_JAUHPV010000008.1"/>
</dbReference>
<feature type="modified residue" description="N6-(pyridoxal phosphate)lysine" evidence="6">
    <location>
        <position position="221"/>
    </location>
</feature>
<dbReference type="InterPro" id="IPR005861">
    <property type="entry name" value="HisP_aminotrans"/>
</dbReference>
<dbReference type="EMBL" id="JAUHPV010000008">
    <property type="protein sequence ID" value="MDN4473795.1"/>
    <property type="molecule type" value="Genomic_DNA"/>
</dbReference>
<gene>
    <name evidence="8" type="primary">hisC</name>
    <name evidence="6" type="synonym">pat</name>
    <name evidence="8" type="ORF">QQX04_12390</name>
</gene>
<reference evidence="8" key="1">
    <citation type="submission" date="2023-06" db="EMBL/GenBank/DDBJ databases">
        <title>SYSU T00b26.</title>
        <authorList>
            <person name="Gao L."/>
            <person name="Fang B.-Z."/>
            <person name="Li W.-J."/>
        </authorList>
    </citation>
    <scope>NUCLEOTIDE SEQUENCE</scope>
    <source>
        <strain evidence="8">SYSU T00b26</strain>
    </source>
</reference>
<dbReference type="Proteomes" id="UP001172738">
    <property type="component" value="Unassembled WGS sequence"/>
</dbReference>
<organism evidence="8 9">
    <name type="scientific">Demequina zhanjiangensis</name>
    <dbReference type="NCBI Taxonomy" id="3051659"/>
    <lineage>
        <taxon>Bacteria</taxon>
        <taxon>Bacillati</taxon>
        <taxon>Actinomycetota</taxon>
        <taxon>Actinomycetes</taxon>
        <taxon>Micrococcales</taxon>
        <taxon>Demequinaceae</taxon>
        <taxon>Demequina</taxon>
    </lineage>
</organism>
<evidence type="ECO:0000256" key="6">
    <source>
        <dbReference type="HAMAP-Rule" id="MF_01513"/>
    </source>
</evidence>
<evidence type="ECO:0000313" key="9">
    <source>
        <dbReference type="Proteomes" id="UP001172738"/>
    </source>
</evidence>
<dbReference type="InterPro" id="IPR050106">
    <property type="entry name" value="HistidinolP_aminotransfase"/>
</dbReference>
<keyword evidence="9" id="KW-1185">Reference proteome</keyword>
<dbReference type="HAMAP" id="MF_01513">
    <property type="entry name" value="Phe_aminotrans_2"/>
    <property type="match status" value="1"/>
</dbReference>
<proteinExistence type="inferred from homology"/>
<feature type="domain" description="Aminotransferase class I/classII large" evidence="7">
    <location>
        <begin position="29"/>
        <end position="352"/>
    </location>
</feature>
<comment type="caution">
    <text evidence="8">The sequence shown here is derived from an EMBL/GenBank/DDBJ whole genome shotgun (WGS) entry which is preliminary data.</text>
</comment>
<dbReference type="CDD" id="cd00609">
    <property type="entry name" value="AAT_like"/>
    <property type="match status" value="1"/>
</dbReference>
<dbReference type="PANTHER" id="PTHR43643">
    <property type="entry name" value="HISTIDINOL-PHOSPHATE AMINOTRANSFERASE 2"/>
    <property type="match status" value="1"/>
</dbReference>
<dbReference type="InterPro" id="IPR015422">
    <property type="entry name" value="PyrdxlP-dep_Trfase_small"/>
</dbReference>
<sequence>MTTPAPRPVIASLPRYVPGARGAEDGPEPIKLSSNEMPYGPLPSIVSVVEAAGTQMHRYPDMMAADITEAIAKHVGARPAQVVTGGGSVAVLSHILQAYTGLGDEVMFAWRSFEAYPILTQLVGASPVTVPLDSESRHDLPGMAAAVNDRTKVVLLCSPNNPTGPTIHTEEFEEFMAAVPQTVLVVLDEAYGEFVRDADTVDGMAALSRHPNLVLLRTFSKAYGLAGLRLGYAIASDEIAANIRTCVTPFSVSGVAQAAGIASLEAKDELLERVEEVVAERYRVVEALRGQGWTVPDAQGNFVWLGVREGTEALAEAMAAAARPLLVRPFVGHGVRITIGSVEENDALIEALDEFPDKI</sequence>
<protein>
    <recommendedName>
        <fullName evidence="6">Aromatic amino acid aminotransferase</fullName>
        <shortName evidence="6">ArAT</shortName>
        <ecNumber evidence="6">2.6.1.57</ecNumber>
    </recommendedName>
</protein>
<evidence type="ECO:0000256" key="4">
    <source>
        <dbReference type="ARBA" id="ARBA00022679"/>
    </source>
</evidence>
<evidence type="ECO:0000256" key="3">
    <source>
        <dbReference type="ARBA" id="ARBA00022576"/>
    </source>
</evidence>
<keyword evidence="3 6" id="KW-0032">Aminotransferase</keyword>